<evidence type="ECO:0000313" key="12">
    <source>
        <dbReference type="Proteomes" id="UP000034036"/>
    </source>
</evidence>
<reference evidence="11 12" key="1">
    <citation type="journal article" date="2015" name="Nature">
        <title>rRNA introns, odd ribosomes, and small enigmatic genomes across a large radiation of phyla.</title>
        <authorList>
            <person name="Brown C.T."/>
            <person name="Hug L.A."/>
            <person name="Thomas B.C."/>
            <person name="Sharon I."/>
            <person name="Castelle C.J."/>
            <person name="Singh A."/>
            <person name="Wilkins M.J."/>
            <person name="Williams K.H."/>
            <person name="Banfield J.F."/>
        </authorList>
    </citation>
    <scope>NUCLEOTIDE SEQUENCE [LARGE SCALE GENOMIC DNA]</scope>
</reference>
<dbReference type="PROSITE" id="PS50878">
    <property type="entry name" value="RT_POL"/>
    <property type="match status" value="1"/>
</dbReference>
<evidence type="ECO:0000259" key="10">
    <source>
        <dbReference type="PROSITE" id="PS50878"/>
    </source>
</evidence>
<comment type="catalytic activity">
    <reaction evidence="9">
        <text>DNA(n) + a 2'-deoxyribonucleoside 5'-triphosphate = DNA(n+1) + diphosphate</text>
        <dbReference type="Rhea" id="RHEA:22508"/>
        <dbReference type="Rhea" id="RHEA-COMP:17339"/>
        <dbReference type="Rhea" id="RHEA-COMP:17340"/>
        <dbReference type="ChEBI" id="CHEBI:33019"/>
        <dbReference type="ChEBI" id="CHEBI:61560"/>
        <dbReference type="ChEBI" id="CHEBI:173112"/>
        <dbReference type="EC" id="2.7.7.49"/>
    </reaction>
</comment>
<dbReference type="GO" id="GO:0051607">
    <property type="term" value="P:defense response to virus"/>
    <property type="evidence" value="ECO:0007669"/>
    <property type="project" value="UniProtKB-KW"/>
</dbReference>
<evidence type="ECO:0000256" key="6">
    <source>
        <dbReference type="ARBA" id="ARBA00022918"/>
    </source>
</evidence>
<feature type="domain" description="Reverse transcriptase" evidence="10">
    <location>
        <begin position="31"/>
        <end position="262"/>
    </location>
</feature>
<evidence type="ECO:0000256" key="5">
    <source>
        <dbReference type="ARBA" id="ARBA00022842"/>
    </source>
</evidence>
<evidence type="ECO:0000256" key="7">
    <source>
        <dbReference type="ARBA" id="ARBA00023118"/>
    </source>
</evidence>
<evidence type="ECO:0000256" key="1">
    <source>
        <dbReference type="ARBA" id="ARBA00012493"/>
    </source>
</evidence>
<keyword evidence="2" id="KW-0808">Transferase</keyword>
<dbReference type="Gene3D" id="3.10.10.10">
    <property type="entry name" value="HIV Type 1 Reverse Transcriptase, subunit A, domain 1"/>
    <property type="match status" value="1"/>
</dbReference>
<evidence type="ECO:0000256" key="4">
    <source>
        <dbReference type="ARBA" id="ARBA00022723"/>
    </source>
</evidence>
<dbReference type="InterPro" id="IPR051083">
    <property type="entry name" value="GrpII_Intron_Splice-Mob/Def"/>
</dbReference>
<gene>
    <name evidence="11" type="ORF">UV11_C0016G0026</name>
</gene>
<dbReference type="PATRIC" id="fig|1618659.3.peg.633"/>
<dbReference type="EC" id="2.7.7.49" evidence="1"/>
<dbReference type="GO" id="GO:0046872">
    <property type="term" value="F:metal ion binding"/>
    <property type="evidence" value="ECO:0007669"/>
    <property type="project" value="UniProtKB-KW"/>
</dbReference>
<comment type="similarity">
    <text evidence="8">Belongs to the bacterial reverse transcriptase family.</text>
</comment>
<keyword evidence="7" id="KW-0051">Antiviral defense</keyword>
<evidence type="ECO:0000256" key="3">
    <source>
        <dbReference type="ARBA" id="ARBA00022695"/>
    </source>
</evidence>
<accession>A0A0G1BMA6</accession>
<dbReference type="AlphaFoldDB" id="A0A0G1BMA6"/>
<evidence type="ECO:0000256" key="9">
    <source>
        <dbReference type="ARBA" id="ARBA00048173"/>
    </source>
</evidence>
<keyword evidence="3" id="KW-0548">Nucleotidyltransferase</keyword>
<protein>
    <recommendedName>
        <fullName evidence="1">RNA-directed DNA polymerase</fullName>
        <ecNumber evidence="1">2.7.7.49</ecNumber>
    </recommendedName>
</protein>
<evidence type="ECO:0000313" key="11">
    <source>
        <dbReference type="EMBL" id="KKS47411.1"/>
    </source>
</evidence>
<evidence type="ECO:0000256" key="8">
    <source>
        <dbReference type="ARBA" id="ARBA00034120"/>
    </source>
</evidence>
<dbReference type="EMBL" id="LCDF01000016">
    <property type="protein sequence ID" value="KKS47411.1"/>
    <property type="molecule type" value="Genomic_DNA"/>
</dbReference>
<dbReference type="GO" id="GO:0003723">
    <property type="term" value="F:RNA binding"/>
    <property type="evidence" value="ECO:0007669"/>
    <property type="project" value="InterPro"/>
</dbReference>
<evidence type="ECO:0000256" key="2">
    <source>
        <dbReference type="ARBA" id="ARBA00022679"/>
    </source>
</evidence>
<dbReference type="PANTHER" id="PTHR34047">
    <property type="entry name" value="NUCLEAR INTRON MATURASE 1, MITOCHONDRIAL-RELATED"/>
    <property type="match status" value="1"/>
</dbReference>
<keyword evidence="5" id="KW-0460">Magnesium</keyword>
<keyword evidence="4" id="KW-0479">Metal-binding</keyword>
<name>A0A0G1BMA6_9BACT</name>
<dbReference type="Proteomes" id="UP000034036">
    <property type="component" value="Unassembled WGS sequence"/>
</dbReference>
<dbReference type="PRINTS" id="PR00866">
    <property type="entry name" value="RNADNAPOLMS"/>
</dbReference>
<comment type="caution">
    <text evidence="11">The sequence shown here is derived from an EMBL/GenBank/DDBJ whole genome shotgun (WGS) entry which is preliminary data.</text>
</comment>
<dbReference type="SUPFAM" id="SSF56672">
    <property type="entry name" value="DNA/RNA polymerases"/>
    <property type="match status" value="1"/>
</dbReference>
<dbReference type="InterPro" id="IPR000123">
    <property type="entry name" value="Reverse_transcriptase_msDNA"/>
</dbReference>
<dbReference type="CDD" id="cd03487">
    <property type="entry name" value="RT_Bac_retron_II"/>
    <property type="match status" value="1"/>
</dbReference>
<organism evidence="11 12">
    <name type="scientific">Candidatus Giovannonibacteria bacterium GW2011_GWF2_42_19</name>
    <dbReference type="NCBI Taxonomy" id="1618659"/>
    <lineage>
        <taxon>Bacteria</taxon>
        <taxon>Candidatus Giovannoniibacteriota</taxon>
    </lineage>
</organism>
<dbReference type="GO" id="GO:0003964">
    <property type="term" value="F:RNA-directed DNA polymerase activity"/>
    <property type="evidence" value="ECO:0007669"/>
    <property type="project" value="UniProtKB-KW"/>
</dbReference>
<dbReference type="InterPro" id="IPR043502">
    <property type="entry name" value="DNA/RNA_pol_sf"/>
</dbReference>
<proteinExistence type="inferred from homology"/>
<dbReference type="Pfam" id="PF00078">
    <property type="entry name" value="RVT_1"/>
    <property type="match status" value="1"/>
</dbReference>
<dbReference type="Gene3D" id="3.30.70.270">
    <property type="match status" value="1"/>
</dbReference>
<dbReference type="InterPro" id="IPR043128">
    <property type="entry name" value="Rev_trsase/Diguanyl_cyclase"/>
</dbReference>
<keyword evidence="6 11" id="KW-0695">RNA-directed DNA polymerase</keyword>
<sequence length="382" mass="43833">MKEFENIGSILKAIVQKSMYNVIGLSNAIDLERALELARDPKTGYRRFIMEKKSGGKRPIDAPHDDLKFVQRMIYKKILLKDFTPSKICHSTLERSIVSNAYAHLGVPADVVPNPSYITIPWREPQSIHLIDLQGAFPSIKTGRIKEIYQDILHDENAAEILTELSQLRGSLPQGAPTSPLLFNLACRELDRDLEEEFADPRLPLTRYVDDISVTSLDSRVPQKKQKMLRMIVEKHGFKIKEEKVANWDVRDKPLNVTGIALNPAKRAIFLPYKTREIFRLLMFKSYKTLCEANSEWFEQERDISLMKFITQGRRRYKRAFGTICGVASLAFMVYGKDEAPKRTFSWFEGYDGDVSSATFQAILDDIRNGDLVGEIWGYNQF</sequence>
<dbReference type="InterPro" id="IPR000477">
    <property type="entry name" value="RT_dom"/>
</dbReference>